<feature type="transmembrane region" description="Helical" evidence="1">
    <location>
        <begin position="67"/>
        <end position="87"/>
    </location>
</feature>
<keyword evidence="3" id="KW-1185">Reference proteome</keyword>
<protein>
    <submittedName>
        <fullName evidence="2">Transmembrane protein</fullName>
    </submittedName>
</protein>
<dbReference type="Proteomes" id="UP000019763">
    <property type="component" value="Unassembled WGS sequence"/>
</dbReference>
<feature type="transmembrane region" description="Helical" evidence="1">
    <location>
        <begin position="99"/>
        <end position="117"/>
    </location>
</feature>
<gene>
    <name evidence="2" type="ORF">GNI_009140</name>
</gene>
<keyword evidence="1" id="KW-1133">Transmembrane helix</keyword>
<comment type="caution">
    <text evidence="2">The sequence shown here is derived from an EMBL/GenBank/DDBJ whole genome shotgun (WGS) entry which is preliminary data.</text>
</comment>
<evidence type="ECO:0000256" key="1">
    <source>
        <dbReference type="SAM" id="Phobius"/>
    </source>
</evidence>
<dbReference type="VEuPathDB" id="CryptoDB:GNI_009140"/>
<feature type="transmembrane region" description="Helical" evidence="1">
    <location>
        <begin position="123"/>
        <end position="142"/>
    </location>
</feature>
<evidence type="ECO:0000313" key="3">
    <source>
        <dbReference type="Proteomes" id="UP000019763"/>
    </source>
</evidence>
<dbReference type="RefSeq" id="XP_011128737.1">
    <property type="nucleotide sequence ID" value="XM_011130435.1"/>
</dbReference>
<dbReference type="GeneID" id="22910600"/>
<sequence>MSRVVVFAKKGAQWVGLAGSILTMLIGCIHVFHSGAALDWPDQDVPFLTDTAKTIWRDKLFSLRPDVFVESWTPLVTGVCGVLCHVVQFPRLHCITKSYFNYFWFLMFQGLFATISYCGGLGILFGIPVFTSALLAFIGLLFDEGDASLKFNWKLGGGGGKHPPQDDLFMGANRHV</sequence>
<proteinExistence type="predicted"/>
<name>A0A023BCX8_GRENI</name>
<dbReference type="EMBL" id="AFNH02000068">
    <property type="protein sequence ID" value="EZG86781.1"/>
    <property type="molecule type" value="Genomic_DNA"/>
</dbReference>
<accession>A0A023BCX8</accession>
<reference evidence="2" key="1">
    <citation type="submission" date="2013-12" db="EMBL/GenBank/DDBJ databases">
        <authorList>
            <person name="Omoto C.K."/>
            <person name="Sibley D."/>
            <person name="Venepally P."/>
            <person name="Hadjithomas M."/>
            <person name="Karamycheva S."/>
            <person name="Brunk B."/>
            <person name="Roos D."/>
            <person name="Caler E."/>
            <person name="Lorenzi H."/>
        </authorList>
    </citation>
    <scope>NUCLEOTIDE SEQUENCE</scope>
</reference>
<organism evidence="2 3">
    <name type="scientific">Gregarina niphandrodes</name>
    <name type="common">Septate eugregarine</name>
    <dbReference type="NCBI Taxonomy" id="110365"/>
    <lineage>
        <taxon>Eukaryota</taxon>
        <taxon>Sar</taxon>
        <taxon>Alveolata</taxon>
        <taxon>Apicomplexa</taxon>
        <taxon>Conoidasida</taxon>
        <taxon>Gregarinasina</taxon>
        <taxon>Eugregarinorida</taxon>
        <taxon>Gregarinidae</taxon>
        <taxon>Gregarina</taxon>
    </lineage>
</organism>
<feature type="transmembrane region" description="Helical" evidence="1">
    <location>
        <begin position="12"/>
        <end position="32"/>
    </location>
</feature>
<keyword evidence="1 2" id="KW-0812">Transmembrane</keyword>
<dbReference type="PROSITE" id="PS51257">
    <property type="entry name" value="PROKAR_LIPOPROTEIN"/>
    <property type="match status" value="1"/>
</dbReference>
<dbReference type="OrthoDB" id="354226at2759"/>
<dbReference type="AlphaFoldDB" id="A0A023BCX8"/>
<evidence type="ECO:0000313" key="2">
    <source>
        <dbReference type="EMBL" id="EZG86781.1"/>
    </source>
</evidence>
<keyword evidence="1" id="KW-0472">Membrane</keyword>